<keyword evidence="4" id="KW-0408">Iron</keyword>
<evidence type="ECO:0000313" key="7">
    <source>
        <dbReference type="EMBL" id="CAL5222898.1"/>
    </source>
</evidence>
<dbReference type="EC" id="3.1.3.2" evidence="4"/>
<evidence type="ECO:0000259" key="6">
    <source>
        <dbReference type="Pfam" id="PF00149"/>
    </source>
</evidence>
<dbReference type="EMBL" id="CAXHTA020000007">
    <property type="protein sequence ID" value="CAL5222898.1"/>
    <property type="molecule type" value="Genomic_DNA"/>
</dbReference>
<evidence type="ECO:0000256" key="5">
    <source>
        <dbReference type="SAM" id="SignalP"/>
    </source>
</evidence>
<keyword evidence="3 4" id="KW-0378">Hydrolase</keyword>
<evidence type="ECO:0000256" key="2">
    <source>
        <dbReference type="ARBA" id="ARBA00022729"/>
    </source>
</evidence>
<dbReference type="InterPro" id="IPR024927">
    <property type="entry name" value="Acid_PPase"/>
</dbReference>
<dbReference type="PANTHER" id="PTHR10161">
    <property type="entry name" value="TARTRATE-RESISTANT ACID PHOSPHATASE TYPE 5"/>
    <property type="match status" value="1"/>
</dbReference>
<evidence type="ECO:0000313" key="8">
    <source>
        <dbReference type="Proteomes" id="UP001497392"/>
    </source>
</evidence>
<dbReference type="SUPFAM" id="SSF56300">
    <property type="entry name" value="Metallo-dependent phosphatases"/>
    <property type="match status" value="1"/>
</dbReference>
<dbReference type="InterPro" id="IPR004843">
    <property type="entry name" value="Calcineurin-like_PHP"/>
</dbReference>
<gene>
    <name evidence="7" type="primary">g5327</name>
    <name evidence="7" type="ORF">VP750_LOCUS4557</name>
</gene>
<evidence type="ECO:0000256" key="1">
    <source>
        <dbReference type="ARBA" id="ARBA00000032"/>
    </source>
</evidence>
<dbReference type="PANTHER" id="PTHR10161:SF14">
    <property type="entry name" value="TARTRATE-RESISTANT ACID PHOSPHATASE TYPE 5"/>
    <property type="match status" value="1"/>
</dbReference>
<organism evidence="7 8">
    <name type="scientific">Coccomyxa viridis</name>
    <dbReference type="NCBI Taxonomy" id="1274662"/>
    <lineage>
        <taxon>Eukaryota</taxon>
        <taxon>Viridiplantae</taxon>
        <taxon>Chlorophyta</taxon>
        <taxon>core chlorophytes</taxon>
        <taxon>Trebouxiophyceae</taxon>
        <taxon>Trebouxiophyceae incertae sedis</taxon>
        <taxon>Coccomyxaceae</taxon>
        <taxon>Coccomyxa</taxon>
    </lineage>
</organism>
<evidence type="ECO:0000256" key="3">
    <source>
        <dbReference type="ARBA" id="ARBA00022801"/>
    </source>
</evidence>
<dbReference type="InterPro" id="IPR051558">
    <property type="entry name" value="Metallophosphoesterase_PAP"/>
</dbReference>
<feature type="chain" id="PRO_5046534119" description="Purple acid phosphatase" evidence="5">
    <location>
        <begin position="24"/>
        <end position="327"/>
    </location>
</feature>
<dbReference type="InterPro" id="IPR029052">
    <property type="entry name" value="Metallo-depent_PP-like"/>
</dbReference>
<dbReference type="Pfam" id="PF00149">
    <property type="entry name" value="Metallophos"/>
    <property type="match status" value="1"/>
</dbReference>
<keyword evidence="8" id="KW-1185">Reference proteome</keyword>
<comment type="catalytic activity">
    <reaction evidence="1 4">
        <text>a phosphate monoester + H2O = an alcohol + phosphate</text>
        <dbReference type="Rhea" id="RHEA:15017"/>
        <dbReference type="ChEBI" id="CHEBI:15377"/>
        <dbReference type="ChEBI" id="CHEBI:30879"/>
        <dbReference type="ChEBI" id="CHEBI:43474"/>
        <dbReference type="ChEBI" id="CHEBI:67140"/>
        <dbReference type="EC" id="3.1.3.2"/>
    </reaction>
</comment>
<dbReference type="Gene3D" id="3.60.21.10">
    <property type="match status" value="1"/>
</dbReference>
<sequence length="327" mass="36363">MAVCTAVLLLSGALLTQKHSSSGLPIKFMVIGDFGRRGAYNQTEVAELFAIKAAAMHPDFIISVGDNMYPSGLSSPDDAAFDASFVQPYHAKSLQVPWYVILGNHDYGDKCYDEPPGCYVYSGDSFYSPLHQLDATLVERDWRWNCHRSFEMTLGEGLVELFFIDTNPAVQKYYDRPWANFTGGLKSQDWSAQLSSLERKLHASKAAWKIVIGHHPPRSNGHHGNTVELLDSLEPIMQEAGVQAYFAGHDHNLEHIHASNNTPHYIISGGGSKSDRPFIGVTDSLFQWPYSGFVTAELSKEELIVYFCGYGTEADDLEPMYSVRIAV</sequence>
<name>A0ABP1FXH8_9CHLO</name>
<evidence type="ECO:0000256" key="4">
    <source>
        <dbReference type="PIRNR" id="PIRNR000898"/>
    </source>
</evidence>
<protein>
    <recommendedName>
        <fullName evidence="4">Purple acid phosphatase</fullName>
        <ecNumber evidence="4">3.1.3.2</ecNumber>
    </recommendedName>
</protein>
<dbReference type="Proteomes" id="UP001497392">
    <property type="component" value="Unassembled WGS sequence"/>
</dbReference>
<proteinExistence type="predicted"/>
<feature type="signal peptide" evidence="5">
    <location>
        <begin position="1"/>
        <end position="23"/>
    </location>
</feature>
<reference evidence="7 8" key="1">
    <citation type="submission" date="2024-06" db="EMBL/GenBank/DDBJ databases">
        <authorList>
            <person name="Kraege A."/>
            <person name="Thomma B."/>
        </authorList>
    </citation>
    <scope>NUCLEOTIDE SEQUENCE [LARGE SCALE GENOMIC DNA]</scope>
</reference>
<dbReference type="CDD" id="cd07378">
    <property type="entry name" value="MPP_ACP5"/>
    <property type="match status" value="1"/>
</dbReference>
<dbReference type="PIRSF" id="PIRSF000898">
    <property type="entry name" value="Acid_Ptase_5"/>
    <property type="match status" value="1"/>
</dbReference>
<comment type="caution">
    <text evidence="7">The sequence shown here is derived from an EMBL/GenBank/DDBJ whole genome shotgun (WGS) entry which is preliminary data.</text>
</comment>
<feature type="domain" description="Calcineurin-like phosphoesterase" evidence="6">
    <location>
        <begin position="26"/>
        <end position="252"/>
    </location>
</feature>
<keyword evidence="2 5" id="KW-0732">Signal</keyword>
<accession>A0ABP1FXH8</accession>